<feature type="signal peptide" evidence="1">
    <location>
        <begin position="1"/>
        <end position="24"/>
    </location>
</feature>
<organism evidence="2 3">
    <name type="scientific">Gracilariopsis chorda</name>
    <dbReference type="NCBI Taxonomy" id="448386"/>
    <lineage>
        <taxon>Eukaryota</taxon>
        <taxon>Rhodophyta</taxon>
        <taxon>Florideophyceae</taxon>
        <taxon>Rhodymeniophycidae</taxon>
        <taxon>Gracilariales</taxon>
        <taxon>Gracilariaceae</taxon>
        <taxon>Gracilariopsis</taxon>
    </lineage>
</organism>
<keyword evidence="1" id="KW-0732">Signal</keyword>
<gene>
    <name evidence="2" type="ORF">BWQ96_10299</name>
</gene>
<dbReference type="Proteomes" id="UP000247409">
    <property type="component" value="Unassembled WGS sequence"/>
</dbReference>
<accession>A0A2V3ID35</accession>
<sequence>MTFFALLLNFCLCFFLASSSTSEGRPIQVPERLKPLGYPPETVGYLQKPVSLENSCKCESTSSNPTCHLASDSCQKTHEAICSTSGECSCTCQPAFTNIGFEPEKYSFFAAYRQARAPSPLVLNIIVDRSAARNINAQRLNLGVSKGFASSGDQSFNTVWMFEPYTSLQTSTIQYRWVEEYRATFTTKVEIGEIIRTQDIINSPDFNMGQSVSFDGVEWSPPVSDRKPPNIGVAYKVDTNALHPVLLASYTMNGQKKWRPFYYGVSVISGNTLVGFPVIKLQIQLGTAIKDSAFVGSIIGNSLEVDYGATVAQTVCVYSRERETTVRLKSGRC</sequence>
<name>A0A2V3ID35_9FLOR</name>
<evidence type="ECO:0000256" key="1">
    <source>
        <dbReference type="SAM" id="SignalP"/>
    </source>
</evidence>
<dbReference type="AlphaFoldDB" id="A0A2V3ID35"/>
<evidence type="ECO:0000313" key="2">
    <source>
        <dbReference type="EMBL" id="PXF39994.1"/>
    </source>
</evidence>
<keyword evidence="3" id="KW-1185">Reference proteome</keyword>
<evidence type="ECO:0000313" key="3">
    <source>
        <dbReference type="Proteomes" id="UP000247409"/>
    </source>
</evidence>
<protein>
    <submittedName>
        <fullName evidence="2">Uncharacterized protein</fullName>
    </submittedName>
</protein>
<feature type="chain" id="PRO_5015934805" evidence="1">
    <location>
        <begin position="25"/>
        <end position="333"/>
    </location>
</feature>
<proteinExistence type="predicted"/>
<dbReference type="EMBL" id="NBIV01000386">
    <property type="protein sequence ID" value="PXF39994.1"/>
    <property type="molecule type" value="Genomic_DNA"/>
</dbReference>
<comment type="caution">
    <text evidence="2">The sequence shown here is derived from an EMBL/GenBank/DDBJ whole genome shotgun (WGS) entry which is preliminary data.</text>
</comment>
<reference evidence="2 3" key="1">
    <citation type="journal article" date="2018" name="Mol. Biol. Evol.">
        <title>Analysis of the draft genome of the red seaweed Gracilariopsis chorda provides insights into genome size evolution in Rhodophyta.</title>
        <authorList>
            <person name="Lee J."/>
            <person name="Yang E.C."/>
            <person name="Graf L."/>
            <person name="Yang J.H."/>
            <person name="Qiu H."/>
            <person name="Zel Zion U."/>
            <person name="Chan C.X."/>
            <person name="Stephens T.G."/>
            <person name="Weber A.P.M."/>
            <person name="Boo G.H."/>
            <person name="Boo S.M."/>
            <person name="Kim K.M."/>
            <person name="Shin Y."/>
            <person name="Jung M."/>
            <person name="Lee S.J."/>
            <person name="Yim H.S."/>
            <person name="Lee J.H."/>
            <person name="Bhattacharya D."/>
            <person name="Yoon H.S."/>
        </authorList>
    </citation>
    <scope>NUCLEOTIDE SEQUENCE [LARGE SCALE GENOMIC DNA]</scope>
    <source>
        <strain evidence="2 3">SKKU-2015</strain>
        <tissue evidence="2">Whole body</tissue>
    </source>
</reference>